<dbReference type="GO" id="GO:0016787">
    <property type="term" value="F:hydrolase activity"/>
    <property type="evidence" value="ECO:0007669"/>
    <property type="project" value="UniProtKB-KW"/>
</dbReference>
<accession>A0A1U9KT19</accession>
<dbReference type="Pfam" id="PF00149">
    <property type="entry name" value="Metallophos"/>
    <property type="match status" value="1"/>
</dbReference>
<dbReference type="OrthoDB" id="9773856at2"/>
<dbReference type="InterPro" id="IPR014576">
    <property type="entry name" value="Pesterase_YhaO"/>
</dbReference>
<dbReference type="PIRSF" id="PIRSF033091">
    <property type="entry name" value="Pesterase_YhaO"/>
    <property type="match status" value="1"/>
</dbReference>
<dbReference type="PANTHER" id="PTHR30337:SF7">
    <property type="entry name" value="PHOSPHOESTERASE"/>
    <property type="match status" value="1"/>
</dbReference>
<dbReference type="CDD" id="cd00840">
    <property type="entry name" value="MPP_Mre11_N"/>
    <property type="match status" value="1"/>
</dbReference>
<sequence>MTSFRFLHAADIHLDSPLRGLARHDGLPATRIREATRQALDNLVDLALREQVDFVVIAGDLYDGTWKDAGTGLYMARALGRLVQAGIRVFLLQGNHDAASHITHDLPLPDGVQRFGTRAPETFEIDHLRVALHGQSFAQRRVEQDMTPRYPTPVPGWFNIGVLHTSLSGHGEHETYAPCTPDALLAKGYDYWALGHVHERAVWGDGPHIVFPGVLQGRHIRESGAKGATLVSVTEGRVTAMDHLPCDVVRWARVAVDCTDLASESAVHDAIGLALRDAMDETLGDRLLVARLALSGATPLHARLAANSGALRIHAQQIAEMLPGAPAIEKIVLTTTLPVEGYPQPQLGDDLSRLLEEALADPLLLDEIEADLAPFLATLPAVSETDQGDAALARVRAKAWTPLLSAAADTLRTRFTTEAGDS</sequence>
<dbReference type="SUPFAM" id="SSF56300">
    <property type="entry name" value="Metallo-dependent phosphatases"/>
    <property type="match status" value="1"/>
</dbReference>
<dbReference type="EMBL" id="CP014691">
    <property type="protein sequence ID" value="AQS88820.1"/>
    <property type="molecule type" value="Genomic_DNA"/>
</dbReference>
<dbReference type="Proteomes" id="UP000188604">
    <property type="component" value="Chromosome"/>
</dbReference>
<dbReference type="InterPro" id="IPR029052">
    <property type="entry name" value="Metallo-depent_PP-like"/>
</dbReference>
<reference evidence="2 3" key="1">
    <citation type="submission" date="2016-03" db="EMBL/GenBank/DDBJ databases">
        <title>Acetic acid bacteria sequencing.</title>
        <authorList>
            <person name="Brandt J."/>
            <person name="Jakob F."/>
            <person name="Vogel R.F."/>
        </authorList>
    </citation>
    <scope>NUCLEOTIDE SEQUENCE [LARGE SCALE GENOMIC DNA]</scope>
    <source>
        <strain evidence="2 3">NBRC 101099</strain>
    </source>
</reference>
<dbReference type="PANTHER" id="PTHR30337">
    <property type="entry name" value="COMPONENT OF ATP-DEPENDENT DSDNA EXONUCLEASE"/>
    <property type="match status" value="1"/>
</dbReference>
<dbReference type="RefSeq" id="WP_077807865.1">
    <property type="nucleotide sequence ID" value="NZ_BJXS01000001.1"/>
</dbReference>
<keyword evidence="1" id="KW-0378">Hydrolase</keyword>
<protein>
    <submittedName>
        <fullName evidence="2">Uncharacterized protein</fullName>
    </submittedName>
</protein>
<dbReference type="Gene3D" id="3.60.21.10">
    <property type="match status" value="1"/>
</dbReference>
<dbReference type="AlphaFoldDB" id="A0A1U9KT19"/>
<name>A0A1U9KT19_9PROT</name>
<gene>
    <name evidence="2" type="ORF">A0U93_13785</name>
</gene>
<evidence type="ECO:0000313" key="2">
    <source>
        <dbReference type="EMBL" id="AQS88820.1"/>
    </source>
</evidence>
<dbReference type="InterPro" id="IPR050535">
    <property type="entry name" value="DNA_Repair-Maintenance_Comp"/>
</dbReference>
<organism evidence="2 3">
    <name type="scientific">Neoasaia chiangmaiensis</name>
    <dbReference type="NCBI Taxonomy" id="320497"/>
    <lineage>
        <taxon>Bacteria</taxon>
        <taxon>Pseudomonadati</taxon>
        <taxon>Pseudomonadota</taxon>
        <taxon>Alphaproteobacteria</taxon>
        <taxon>Acetobacterales</taxon>
        <taxon>Acetobacteraceae</taxon>
        <taxon>Neoasaia</taxon>
    </lineage>
</organism>
<dbReference type="STRING" id="320497.A0U93_13785"/>
<dbReference type="KEGG" id="nch:A0U93_13785"/>
<dbReference type="InterPro" id="IPR041796">
    <property type="entry name" value="Mre11_N"/>
</dbReference>
<keyword evidence="3" id="KW-1185">Reference proteome</keyword>
<dbReference type="InterPro" id="IPR004843">
    <property type="entry name" value="Calcineurin-like_PHP"/>
</dbReference>
<proteinExistence type="predicted"/>
<evidence type="ECO:0000313" key="3">
    <source>
        <dbReference type="Proteomes" id="UP000188604"/>
    </source>
</evidence>
<evidence type="ECO:0000256" key="1">
    <source>
        <dbReference type="ARBA" id="ARBA00022801"/>
    </source>
</evidence>